<evidence type="ECO:0000256" key="3">
    <source>
        <dbReference type="ARBA" id="ARBA00023274"/>
    </source>
</evidence>
<dbReference type="AlphaFoldDB" id="A0ABD2AXV5"/>
<dbReference type="InterPro" id="IPR023798">
    <property type="entry name" value="Ribosomal_uS7_dom"/>
</dbReference>
<dbReference type="GO" id="GO:1990904">
    <property type="term" value="C:ribonucleoprotein complex"/>
    <property type="evidence" value="ECO:0007669"/>
    <property type="project" value="UniProtKB-KW"/>
</dbReference>
<dbReference type="InterPro" id="IPR036823">
    <property type="entry name" value="Ribosomal_uS7_dom_sf"/>
</dbReference>
<organism evidence="5 6">
    <name type="scientific">Vespula squamosa</name>
    <name type="common">Southern yellow jacket</name>
    <name type="synonym">Wasp</name>
    <dbReference type="NCBI Taxonomy" id="30214"/>
    <lineage>
        <taxon>Eukaryota</taxon>
        <taxon>Metazoa</taxon>
        <taxon>Ecdysozoa</taxon>
        <taxon>Arthropoda</taxon>
        <taxon>Hexapoda</taxon>
        <taxon>Insecta</taxon>
        <taxon>Pterygota</taxon>
        <taxon>Neoptera</taxon>
        <taxon>Endopterygota</taxon>
        <taxon>Hymenoptera</taxon>
        <taxon>Apocrita</taxon>
        <taxon>Aculeata</taxon>
        <taxon>Vespoidea</taxon>
        <taxon>Vespidae</taxon>
        <taxon>Vespinae</taxon>
        <taxon>Vespula</taxon>
    </lineage>
</organism>
<keyword evidence="2" id="KW-0689">Ribosomal protein</keyword>
<name>A0ABD2AXV5_VESSQ</name>
<keyword evidence="6" id="KW-1185">Reference proteome</keyword>
<evidence type="ECO:0000256" key="1">
    <source>
        <dbReference type="ARBA" id="ARBA00007151"/>
    </source>
</evidence>
<dbReference type="SUPFAM" id="SSF47973">
    <property type="entry name" value="Ribosomal protein S7"/>
    <property type="match status" value="1"/>
</dbReference>
<dbReference type="GO" id="GO:0005840">
    <property type="term" value="C:ribosome"/>
    <property type="evidence" value="ECO:0007669"/>
    <property type="project" value="UniProtKB-KW"/>
</dbReference>
<evidence type="ECO:0000313" key="5">
    <source>
        <dbReference type="EMBL" id="KAL2724520.1"/>
    </source>
</evidence>
<dbReference type="EMBL" id="JAUDFV010000139">
    <property type="protein sequence ID" value="KAL2724520.1"/>
    <property type="molecule type" value="Genomic_DNA"/>
</dbReference>
<dbReference type="InterPro" id="IPR000235">
    <property type="entry name" value="Ribosomal_uS7"/>
</dbReference>
<evidence type="ECO:0000259" key="4">
    <source>
        <dbReference type="Pfam" id="PF00177"/>
    </source>
</evidence>
<comment type="similarity">
    <text evidence="1">Belongs to the universal ribosomal protein uS7 family.</text>
</comment>
<dbReference type="CDD" id="cd14870">
    <property type="entry name" value="uS7_Mitochondria_Mammalian"/>
    <property type="match status" value="1"/>
</dbReference>
<feature type="domain" description="Small ribosomal subunit protein uS7" evidence="4">
    <location>
        <begin position="65"/>
        <end position="224"/>
    </location>
</feature>
<keyword evidence="3" id="KW-0687">Ribonucleoprotein</keyword>
<sequence length="234" mass="27489">MAESQSNNLFVTLLTSCKVPVAIELHFARYYSVFPLRYIKPIYNKEEQQNLRISNEIKEIIHKSVKPATTTDTCSIFYDDIVNQFTNYIMRKGNKQLARSLLQETFETIKIIQLQHYHKADSSQKSNIELDPKIIFINAIENVTPILELKYHKKGGINYKIPVAISENRAKFVAMNWLIQAAKNKEKSMHFPQQLAKELIDAFYKRGRVIMKKHDLHKECDANRAYAHFRWLKR</sequence>
<dbReference type="Gene3D" id="1.10.455.10">
    <property type="entry name" value="Ribosomal protein S7 domain"/>
    <property type="match status" value="1"/>
</dbReference>
<proteinExistence type="inferred from homology"/>
<dbReference type="Proteomes" id="UP001607302">
    <property type="component" value="Unassembled WGS sequence"/>
</dbReference>
<evidence type="ECO:0000313" key="6">
    <source>
        <dbReference type="Proteomes" id="UP001607302"/>
    </source>
</evidence>
<protein>
    <recommendedName>
        <fullName evidence="4">Small ribosomal subunit protein uS7 domain-containing protein</fullName>
    </recommendedName>
</protein>
<gene>
    <name evidence="5" type="ORF">V1478_009033</name>
</gene>
<evidence type="ECO:0000256" key="2">
    <source>
        <dbReference type="ARBA" id="ARBA00022980"/>
    </source>
</evidence>
<dbReference type="Pfam" id="PF00177">
    <property type="entry name" value="Ribosomal_S7"/>
    <property type="match status" value="1"/>
</dbReference>
<comment type="caution">
    <text evidence="5">The sequence shown here is derived from an EMBL/GenBank/DDBJ whole genome shotgun (WGS) entry which is preliminary data.</text>
</comment>
<accession>A0ABD2AXV5</accession>
<dbReference type="PANTHER" id="PTHR11205">
    <property type="entry name" value="RIBOSOMAL PROTEIN S7"/>
    <property type="match status" value="1"/>
</dbReference>
<reference evidence="5 6" key="1">
    <citation type="journal article" date="2024" name="Ann. Entomol. Soc. Am.">
        <title>Genomic analyses of the southern and eastern yellowjacket wasps (Hymenoptera: Vespidae) reveal evolutionary signatures of social life.</title>
        <authorList>
            <person name="Catto M.A."/>
            <person name="Caine P.B."/>
            <person name="Orr S.E."/>
            <person name="Hunt B.G."/>
            <person name="Goodisman M.A.D."/>
        </authorList>
    </citation>
    <scope>NUCLEOTIDE SEQUENCE [LARGE SCALE GENOMIC DNA]</scope>
    <source>
        <strain evidence="5">233</strain>
        <tissue evidence="5">Head and thorax</tissue>
    </source>
</reference>